<protein>
    <submittedName>
        <fullName evidence="1">Uncharacterized protein</fullName>
    </submittedName>
</protein>
<keyword evidence="2" id="KW-1185">Reference proteome</keyword>
<evidence type="ECO:0000313" key="1">
    <source>
        <dbReference type="EMBL" id="KAF0912083.1"/>
    </source>
</evidence>
<organism evidence="1 2">
    <name type="scientific">Oryza meyeriana var. granulata</name>
    <dbReference type="NCBI Taxonomy" id="110450"/>
    <lineage>
        <taxon>Eukaryota</taxon>
        <taxon>Viridiplantae</taxon>
        <taxon>Streptophyta</taxon>
        <taxon>Embryophyta</taxon>
        <taxon>Tracheophyta</taxon>
        <taxon>Spermatophyta</taxon>
        <taxon>Magnoliopsida</taxon>
        <taxon>Liliopsida</taxon>
        <taxon>Poales</taxon>
        <taxon>Poaceae</taxon>
        <taxon>BOP clade</taxon>
        <taxon>Oryzoideae</taxon>
        <taxon>Oryzeae</taxon>
        <taxon>Oryzinae</taxon>
        <taxon>Oryza</taxon>
        <taxon>Oryza meyeriana</taxon>
    </lineage>
</organism>
<comment type="caution">
    <text evidence="1">The sequence shown here is derived from an EMBL/GenBank/DDBJ whole genome shotgun (WGS) entry which is preliminary data.</text>
</comment>
<accession>A0A6G1DK19</accession>
<dbReference type="EMBL" id="SPHZ02000006">
    <property type="protein sequence ID" value="KAF0912083.1"/>
    <property type="molecule type" value="Genomic_DNA"/>
</dbReference>
<reference evidence="1 2" key="1">
    <citation type="submission" date="2019-11" db="EMBL/GenBank/DDBJ databases">
        <title>Whole genome sequence of Oryza granulata.</title>
        <authorList>
            <person name="Li W."/>
        </authorList>
    </citation>
    <scope>NUCLEOTIDE SEQUENCE [LARGE SCALE GENOMIC DNA]</scope>
    <source>
        <strain evidence="2">cv. Menghai</strain>
        <tissue evidence="1">Leaf</tissue>
    </source>
</reference>
<dbReference type="AlphaFoldDB" id="A0A6G1DK19"/>
<name>A0A6G1DK19_9ORYZ</name>
<proteinExistence type="predicted"/>
<dbReference type="Proteomes" id="UP000479710">
    <property type="component" value="Unassembled WGS sequence"/>
</dbReference>
<evidence type="ECO:0000313" key="2">
    <source>
        <dbReference type="Proteomes" id="UP000479710"/>
    </source>
</evidence>
<gene>
    <name evidence="1" type="ORF">E2562_012982</name>
</gene>
<sequence length="70" mass="8131">MGYIAVVRSGSFACFFSSGWFHRLCTLSSCSFTHVERCYSFHTVTLRLPRCRRKSTETNFMESPARPMVR</sequence>